<dbReference type="PRINTS" id="PR00077">
    <property type="entry name" value="GPDHDRGNASE"/>
</dbReference>
<dbReference type="AlphaFoldDB" id="A0A6J7J102"/>
<dbReference type="SUPFAM" id="SSF51735">
    <property type="entry name" value="NAD(P)-binding Rossmann-fold domains"/>
    <property type="match status" value="1"/>
</dbReference>
<dbReference type="GO" id="GO:0046168">
    <property type="term" value="P:glycerol-3-phosphate catabolic process"/>
    <property type="evidence" value="ECO:0007669"/>
    <property type="project" value="InterPro"/>
</dbReference>
<name>A0A6J7J102_9ZZZZ</name>
<protein>
    <submittedName>
        <fullName evidence="6">Unannotated protein</fullName>
    </submittedName>
</protein>
<evidence type="ECO:0000313" key="6">
    <source>
        <dbReference type="EMBL" id="CAB4936789.1"/>
    </source>
</evidence>
<dbReference type="NCBIfam" id="NF000940">
    <property type="entry name" value="PRK00094.1-2"/>
    <property type="match status" value="1"/>
</dbReference>
<proteinExistence type="inferred from homology"/>
<dbReference type="HAMAP" id="MF_00394">
    <property type="entry name" value="NAD_Glyc3P_dehydrog"/>
    <property type="match status" value="1"/>
</dbReference>
<sequence>MTRVAVMGSGSWGTAFSMVLADAGSDVTLWAREPHLAESIGRDHVNPAYHPGIALPASLRATSDVAQALDGAAIVVLAIPSQTLRENLSTWRPLLPPGSTLVSLIKGIEVGTTLRMSEVICEVAGVGSERIAVVSGPNLAREIAQRQPAATTVACADEEAAVRLQDSCSNAYFRPYWTTDVIGVEIGGAVKNVIALANGMAVGMGFGENAQASLITRGLVEMTRLGVALGAESETFLGLAGIGDLIATCSSPLSRNRTFGENLGRGLSVDETIASTKQTCEGVKSCQAILDLARHHGVDVPITEQVVNVVHRGMPPADMLRAFMSRETKAEGIV</sequence>
<dbReference type="Gene3D" id="3.40.50.720">
    <property type="entry name" value="NAD(P)-binding Rossmann-like Domain"/>
    <property type="match status" value="1"/>
</dbReference>
<dbReference type="GO" id="GO:0047952">
    <property type="term" value="F:glycerol-3-phosphate dehydrogenase [NAD(P)+] activity"/>
    <property type="evidence" value="ECO:0007669"/>
    <property type="project" value="TreeGrafter"/>
</dbReference>
<dbReference type="InterPro" id="IPR006168">
    <property type="entry name" value="G3P_DH_NAD-dep"/>
</dbReference>
<accession>A0A6J7J102</accession>
<dbReference type="FunFam" id="3.40.50.720:FF:000019">
    <property type="entry name" value="Glycerol-3-phosphate dehydrogenase [NAD(P)+]"/>
    <property type="match status" value="1"/>
</dbReference>
<keyword evidence="3" id="KW-0520">NAD</keyword>
<evidence type="ECO:0000259" key="5">
    <source>
        <dbReference type="Pfam" id="PF07479"/>
    </source>
</evidence>
<dbReference type="SUPFAM" id="SSF48179">
    <property type="entry name" value="6-phosphogluconate dehydrogenase C-terminal domain-like"/>
    <property type="match status" value="1"/>
</dbReference>
<dbReference type="GO" id="GO:0005829">
    <property type="term" value="C:cytosol"/>
    <property type="evidence" value="ECO:0007669"/>
    <property type="project" value="TreeGrafter"/>
</dbReference>
<dbReference type="NCBIfam" id="NF000942">
    <property type="entry name" value="PRK00094.1-4"/>
    <property type="match status" value="1"/>
</dbReference>
<evidence type="ECO:0000256" key="3">
    <source>
        <dbReference type="ARBA" id="ARBA00023027"/>
    </source>
</evidence>
<gene>
    <name evidence="6" type="ORF">UFOPK3773_00587</name>
</gene>
<dbReference type="InterPro" id="IPR006109">
    <property type="entry name" value="G3P_DH_NAD-dep_C"/>
</dbReference>
<evidence type="ECO:0000256" key="2">
    <source>
        <dbReference type="ARBA" id="ARBA00023002"/>
    </source>
</evidence>
<dbReference type="Pfam" id="PF01210">
    <property type="entry name" value="NAD_Gly3P_dh_N"/>
    <property type="match status" value="1"/>
</dbReference>
<dbReference type="PROSITE" id="PS00957">
    <property type="entry name" value="NAD_G3PDH"/>
    <property type="match status" value="1"/>
</dbReference>
<dbReference type="InterPro" id="IPR011128">
    <property type="entry name" value="G3P_DH_NAD-dep_N"/>
</dbReference>
<evidence type="ECO:0000259" key="4">
    <source>
        <dbReference type="Pfam" id="PF01210"/>
    </source>
</evidence>
<dbReference type="PANTHER" id="PTHR11728:SF1">
    <property type="entry name" value="GLYCEROL-3-PHOSPHATE DEHYDROGENASE [NAD(+)] 2, CHLOROPLASTIC"/>
    <property type="match status" value="1"/>
</dbReference>
<reference evidence="6" key="1">
    <citation type="submission" date="2020-05" db="EMBL/GenBank/DDBJ databases">
        <authorList>
            <person name="Chiriac C."/>
            <person name="Salcher M."/>
            <person name="Ghai R."/>
            <person name="Kavagutti S V."/>
        </authorList>
    </citation>
    <scope>NUCLEOTIDE SEQUENCE</scope>
</reference>
<dbReference type="PANTHER" id="PTHR11728">
    <property type="entry name" value="GLYCEROL-3-PHOSPHATE DEHYDROGENASE"/>
    <property type="match status" value="1"/>
</dbReference>
<comment type="similarity">
    <text evidence="1">Belongs to the NAD-dependent glycerol-3-phosphate dehydrogenase family.</text>
</comment>
<dbReference type="FunFam" id="1.10.1040.10:FF:000001">
    <property type="entry name" value="Glycerol-3-phosphate dehydrogenase [NAD(P)+]"/>
    <property type="match status" value="1"/>
</dbReference>
<dbReference type="Pfam" id="PF07479">
    <property type="entry name" value="NAD_Gly3P_dh_C"/>
    <property type="match status" value="1"/>
</dbReference>
<dbReference type="InterPro" id="IPR036291">
    <property type="entry name" value="NAD(P)-bd_dom_sf"/>
</dbReference>
<organism evidence="6">
    <name type="scientific">freshwater metagenome</name>
    <dbReference type="NCBI Taxonomy" id="449393"/>
    <lineage>
        <taxon>unclassified sequences</taxon>
        <taxon>metagenomes</taxon>
        <taxon>ecological metagenomes</taxon>
    </lineage>
</organism>
<feature type="domain" description="Glycerol-3-phosphate dehydrogenase NAD-dependent C-terminal" evidence="5">
    <location>
        <begin position="180"/>
        <end position="320"/>
    </location>
</feature>
<dbReference type="EMBL" id="CAFBNF010000043">
    <property type="protein sequence ID" value="CAB4936789.1"/>
    <property type="molecule type" value="Genomic_DNA"/>
</dbReference>
<dbReference type="GO" id="GO:0051287">
    <property type="term" value="F:NAD binding"/>
    <property type="evidence" value="ECO:0007669"/>
    <property type="project" value="InterPro"/>
</dbReference>
<evidence type="ECO:0000256" key="1">
    <source>
        <dbReference type="ARBA" id="ARBA00011009"/>
    </source>
</evidence>
<dbReference type="PIRSF" id="PIRSF000114">
    <property type="entry name" value="Glycerol-3-P_dh"/>
    <property type="match status" value="1"/>
</dbReference>
<dbReference type="GO" id="GO:0005975">
    <property type="term" value="P:carbohydrate metabolic process"/>
    <property type="evidence" value="ECO:0007669"/>
    <property type="project" value="InterPro"/>
</dbReference>
<keyword evidence="2" id="KW-0560">Oxidoreductase</keyword>
<dbReference type="InterPro" id="IPR013328">
    <property type="entry name" value="6PGD_dom2"/>
</dbReference>
<dbReference type="Gene3D" id="1.10.1040.10">
    <property type="entry name" value="N-(1-d-carboxylethyl)-l-norvaline Dehydrogenase, domain 2"/>
    <property type="match status" value="1"/>
</dbReference>
<dbReference type="InterPro" id="IPR008927">
    <property type="entry name" value="6-PGluconate_DH-like_C_sf"/>
</dbReference>
<feature type="domain" description="Glycerol-3-phosphate dehydrogenase NAD-dependent N-terminal" evidence="4">
    <location>
        <begin position="4"/>
        <end position="160"/>
    </location>
</feature>